<dbReference type="EMBL" id="ANIK01000035">
    <property type="protein sequence ID" value="EMJ95336.1"/>
    <property type="molecule type" value="Genomic_DNA"/>
</dbReference>
<gene>
    <name evidence="1" type="ORF">LEP1GSC194_3589</name>
</gene>
<dbReference type="PATRIC" id="fig|1218565.3.peg.1938"/>
<accession>M6CXW1</accession>
<protein>
    <submittedName>
        <fullName evidence="1">Uncharacterized protein</fullName>
    </submittedName>
</protein>
<evidence type="ECO:0000313" key="2">
    <source>
        <dbReference type="Proteomes" id="UP000011988"/>
    </source>
</evidence>
<sequence>MFSLMLSSITLGIIPVYYTHSFVLDVEMINFKKDKKITFLLPIQQAAIGNILYKKSYHDLSRTDFVDEVILQIAYKGIDSGIFN</sequence>
<evidence type="ECO:0000313" key="1">
    <source>
        <dbReference type="EMBL" id="EMJ95336.1"/>
    </source>
</evidence>
<comment type="caution">
    <text evidence="1">The sequence shown here is derived from an EMBL/GenBank/DDBJ whole genome shotgun (WGS) entry which is preliminary data.</text>
</comment>
<name>M6CXW1_9LEPT</name>
<dbReference type="Proteomes" id="UP000011988">
    <property type="component" value="Unassembled WGS sequence"/>
</dbReference>
<proteinExistence type="predicted"/>
<reference evidence="1 2" key="1">
    <citation type="submission" date="2013-01" db="EMBL/GenBank/DDBJ databases">
        <authorList>
            <person name="Harkins D.M."/>
            <person name="Durkin A.S."/>
            <person name="Brinkac L.M."/>
            <person name="Haft D.H."/>
            <person name="Selengut J.D."/>
            <person name="Sanka R."/>
            <person name="DePew J."/>
            <person name="Purushe J."/>
            <person name="Galloway R.L."/>
            <person name="Vinetz J.M."/>
            <person name="Sutton G.G."/>
            <person name="Nierman W.C."/>
            <person name="Fouts D.E."/>
        </authorList>
    </citation>
    <scope>NUCLEOTIDE SEQUENCE [LARGE SCALE GENOMIC DNA]</scope>
    <source>
        <strain evidence="1 2">79601</strain>
    </source>
</reference>
<organism evidence="1 2">
    <name type="scientific">Leptospira alstonii serovar Sichuan str. 79601</name>
    <dbReference type="NCBI Taxonomy" id="1218565"/>
    <lineage>
        <taxon>Bacteria</taxon>
        <taxon>Pseudomonadati</taxon>
        <taxon>Spirochaetota</taxon>
        <taxon>Spirochaetia</taxon>
        <taxon>Leptospirales</taxon>
        <taxon>Leptospiraceae</taxon>
        <taxon>Leptospira</taxon>
    </lineage>
</organism>
<dbReference type="AlphaFoldDB" id="M6CXW1"/>